<name>A0ABQ4BHD2_9ACTN</name>
<sequence length="56" mass="6096">MFDDYDPAVVLLLTGIWYLLCTGAVLGALYLVVRTAVRDGIKLAAADKTPVRRETA</sequence>
<keyword evidence="1" id="KW-0472">Membrane</keyword>
<proteinExistence type="predicted"/>
<evidence type="ECO:0000256" key="1">
    <source>
        <dbReference type="SAM" id="Phobius"/>
    </source>
</evidence>
<evidence type="ECO:0008006" key="4">
    <source>
        <dbReference type="Google" id="ProtNLM"/>
    </source>
</evidence>
<dbReference type="Proteomes" id="UP000624709">
    <property type="component" value="Unassembled WGS sequence"/>
</dbReference>
<feature type="transmembrane region" description="Helical" evidence="1">
    <location>
        <begin position="12"/>
        <end position="33"/>
    </location>
</feature>
<organism evidence="2 3">
    <name type="scientific">Actinoplanes palleronii</name>
    <dbReference type="NCBI Taxonomy" id="113570"/>
    <lineage>
        <taxon>Bacteria</taxon>
        <taxon>Bacillati</taxon>
        <taxon>Actinomycetota</taxon>
        <taxon>Actinomycetes</taxon>
        <taxon>Micromonosporales</taxon>
        <taxon>Micromonosporaceae</taxon>
        <taxon>Actinoplanes</taxon>
    </lineage>
</organism>
<keyword evidence="1" id="KW-0812">Transmembrane</keyword>
<evidence type="ECO:0000313" key="2">
    <source>
        <dbReference type="EMBL" id="GIE69731.1"/>
    </source>
</evidence>
<keyword evidence="3" id="KW-1185">Reference proteome</keyword>
<comment type="caution">
    <text evidence="2">The sequence shown here is derived from an EMBL/GenBank/DDBJ whole genome shotgun (WGS) entry which is preliminary data.</text>
</comment>
<dbReference type="EMBL" id="BOMS01000092">
    <property type="protein sequence ID" value="GIE69731.1"/>
    <property type="molecule type" value="Genomic_DNA"/>
</dbReference>
<keyword evidence="1" id="KW-1133">Transmembrane helix</keyword>
<evidence type="ECO:0000313" key="3">
    <source>
        <dbReference type="Proteomes" id="UP000624709"/>
    </source>
</evidence>
<gene>
    <name evidence="2" type="ORF">Apa02nite_058390</name>
</gene>
<accession>A0ABQ4BHD2</accession>
<reference evidence="2 3" key="1">
    <citation type="submission" date="2021-01" db="EMBL/GenBank/DDBJ databases">
        <title>Whole genome shotgun sequence of Actinoplanes palleronii NBRC 14916.</title>
        <authorList>
            <person name="Komaki H."/>
            <person name="Tamura T."/>
        </authorList>
    </citation>
    <scope>NUCLEOTIDE SEQUENCE [LARGE SCALE GENOMIC DNA]</scope>
    <source>
        <strain evidence="2 3">NBRC 14916</strain>
    </source>
</reference>
<protein>
    <recommendedName>
        <fullName evidence="4">CcmD family protein</fullName>
    </recommendedName>
</protein>